<evidence type="ECO:0000259" key="2">
    <source>
        <dbReference type="Pfam" id="PF13462"/>
    </source>
</evidence>
<dbReference type="CDD" id="cd03025">
    <property type="entry name" value="DsbA_FrnE_like"/>
    <property type="match status" value="1"/>
</dbReference>
<dbReference type="Gene3D" id="1.10.472.60">
    <property type="entry name" value="putative protein disulfide isomerase domain"/>
    <property type="match status" value="1"/>
</dbReference>
<dbReference type="InterPro" id="IPR036249">
    <property type="entry name" value="Thioredoxin-like_sf"/>
</dbReference>
<dbReference type="InterPro" id="IPR012336">
    <property type="entry name" value="Thioredoxin-like_fold"/>
</dbReference>
<comment type="caution">
    <text evidence="3">The sequence shown here is derived from an EMBL/GenBank/DDBJ whole genome shotgun (WGS) entry which is preliminary data.</text>
</comment>
<comment type="similarity">
    <text evidence="1">Belongs to the thioredoxin family. DsbA subfamily.</text>
</comment>
<name>A0A1Y2K277_9PROT</name>
<dbReference type="Proteomes" id="UP000194003">
    <property type="component" value="Unassembled WGS sequence"/>
</dbReference>
<feature type="domain" description="Thioredoxin-like fold" evidence="2">
    <location>
        <begin position="65"/>
        <end position="155"/>
    </location>
</feature>
<dbReference type="EMBL" id="LVJN01000020">
    <property type="protein sequence ID" value="OSM02113.1"/>
    <property type="molecule type" value="Genomic_DNA"/>
</dbReference>
<keyword evidence="4" id="KW-1185">Reference proteome</keyword>
<gene>
    <name evidence="3" type="ORF">MAIT1_02203</name>
</gene>
<evidence type="ECO:0000256" key="1">
    <source>
        <dbReference type="ARBA" id="ARBA00005791"/>
    </source>
</evidence>
<dbReference type="PANTHER" id="PTHR13887">
    <property type="entry name" value="GLUTATHIONE S-TRANSFERASE KAPPA"/>
    <property type="match status" value="1"/>
</dbReference>
<protein>
    <recommendedName>
        <fullName evidence="2">Thioredoxin-like fold domain-containing protein</fullName>
    </recommendedName>
</protein>
<reference evidence="3 4" key="1">
    <citation type="journal article" date="2016" name="BMC Genomics">
        <title>Combined genomic and structural analyses of a cultured magnetotactic bacterium reveals its niche adaptation to a dynamic environment.</title>
        <authorList>
            <person name="Araujo A.C."/>
            <person name="Morillo V."/>
            <person name="Cypriano J."/>
            <person name="Teixeira L.C."/>
            <person name="Leao P."/>
            <person name="Lyra S."/>
            <person name="Almeida L.G."/>
            <person name="Bazylinski D.A."/>
            <person name="Vasconcellos A.T."/>
            <person name="Abreu F."/>
            <person name="Lins U."/>
        </authorList>
    </citation>
    <scope>NUCLEOTIDE SEQUENCE [LARGE SCALE GENOMIC DNA]</scope>
    <source>
        <strain evidence="3 4">IT-1</strain>
    </source>
</reference>
<dbReference type="AlphaFoldDB" id="A0A1Y2K277"/>
<dbReference type="SMR" id="A0A1Y2K277"/>
<dbReference type="SUPFAM" id="SSF52833">
    <property type="entry name" value="Thioredoxin-like"/>
    <property type="match status" value="1"/>
</dbReference>
<evidence type="ECO:0000313" key="3">
    <source>
        <dbReference type="EMBL" id="OSM02113.1"/>
    </source>
</evidence>
<evidence type="ECO:0000313" key="4">
    <source>
        <dbReference type="Proteomes" id="UP000194003"/>
    </source>
</evidence>
<accession>A0A1Y2K277</accession>
<dbReference type="Gene3D" id="3.40.30.10">
    <property type="entry name" value="Glutaredoxin"/>
    <property type="match status" value="1"/>
</dbReference>
<proteinExistence type="inferred from homology"/>
<sequence length="188" mass="20771">MQAVVERFGAALPMEIVVGGLRAGNTVPMDATLRNYVQGHWEKVYEASGQRFNFAFKMPEGFIYDTEPPCRALKVAQEIEPKHVLTLSHAIQKAFYVDNRDVTQEAVLAKVAQEAGLDGAVFAAALGEERFRAAAQADFRRAREELNVCSFPTLLGENARGVSVVSPGFCPPELLIRRVQTWLDPYAS</sequence>
<organism evidence="3 4">
    <name type="scientific">Magnetofaba australis IT-1</name>
    <dbReference type="NCBI Taxonomy" id="1434232"/>
    <lineage>
        <taxon>Bacteria</taxon>
        <taxon>Pseudomonadati</taxon>
        <taxon>Pseudomonadota</taxon>
        <taxon>Magnetococcia</taxon>
        <taxon>Magnetococcales</taxon>
        <taxon>Magnetococcaceae</taxon>
        <taxon>Magnetofaba</taxon>
    </lineage>
</organism>
<dbReference type="Pfam" id="PF13462">
    <property type="entry name" value="Thioredoxin_4"/>
    <property type="match status" value="1"/>
</dbReference>
<dbReference type="PANTHER" id="PTHR13887:SF54">
    <property type="entry name" value="DSBA FAMILY PROTEIN"/>
    <property type="match status" value="1"/>
</dbReference>